<sequence length="153" mass="16841">MSSTPNGQSFLLDPQKTAGLTRFSHARVVKPSTYHTIYISGIAAVSPDGTYEGVTEDADGTFTIDVREQTASILRRIESIIHGASKGKANLYNIVDSVVYILDMKTQYADMNEEWNKVWSDRASAPSRATIGVKELPDPRFAVEIKATAIFEL</sequence>
<dbReference type="InterPro" id="IPR006175">
    <property type="entry name" value="YjgF/YER057c/UK114"/>
</dbReference>
<dbReference type="Pfam" id="PF01042">
    <property type="entry name" value="Ribonuc_L-PSP"/>
    <property type="match status" value="1"/>
</dbReference>
<evidence type="ECO:0000313" key="3">
    <source>
        <dbReference type="Proteomes" id="UP001147747"/>
    </source>
</evidence>
<comment type="caution">
    <text evidence="2">The sequence shown here is derived from an EMBL/GenBank/DDBJ whole genome shotgun (WGS) entry which is preliminary data.</text>
</comment>
<dbReference type="PANTHER" id="PTHR47328">
    <property type="match status" value="1"/>
</dbReference>
<dbReference type="PANTHER" id="PTHR47328:SF1">
    <property type="entry name" value="RUTC FAMILY PROTEIN YOAB"/>
    <property type="match status" value="1"/>
</dbReference>
<evidence type="ECO:0000313" key="2">
    <source>
        <dbReference type="EMBL" id="KAJ5398292.1"/>
    </source>
</evidence>
<dbReference type="OrthoDB" id="309640at2759"/>
<dbReference type="InterPro" id="IPR035959">
    <property type="entry name" value="RutC-like_sf"/>
</dbReference>
<comment type="similarity">
    <text evidence="1">Belongs to the RutC family.</text>
</comment>
<dbReference type="EMBL" id="JAPZBU010000006">
    <property type="protein sequence ID" value="KAJ5398292.1"/>
    <property type="molecule type" value="Genomic_DNA"/>
</dbReference>
<dbReference type="Gene3D" id="3.30.1330.40">
    <property type="entry name" value="RutC-like"/>
    <property type="match status" value="1"/>
</dbReference>
<keyword evidence="3" id="KW-1185">Reference proteome</keyword>
<accession>A0A9W9W4B9</accession>
<protein>
    <submittedName>
        <fullName evidence="2">Uncharacterized protein</fullName>
    </submittedName>
</protein>
<dbReference type="CDD" id="cd00448">
    <property type="entry name" value="YjgF_YER057c_UK114_family"/>
    <property type="match status" value="1"/>
</dbReference>
<dbReference type="AlphaFoldDB" id="A0A9W9W4B9"/>
<evidence type="ECO:0000256" key="1">
    <source>
        <dbReference type="ARBA" id="ARBA00010552"/>
    </source>
</evidence>
<dbReference type="InterPro" id="IPR035709">
    <property type="entry name" value="YoaB-like"/>
</dbReference>
<organism evidence="2 3">
    <name type="scientific">Penicillium cosmopolitanum</name>
    <dbReference type="NCBI Taxonomy" id="1131564"/>
    <lineage>
        <taxon>Eukaryota</taxon>
        <taxon>Fungi</taxon>
        <taxon>Dikarya</taxon>
        <taxon>Ascomycota</taxon>
        <taxon>Pezizomycotina</taxon>
        <taxon>Eurotiomycetes</taxon>
        <taxon>Eurotiomycetidae</taxon>
        <taxon>Eurotiales</taxon>
        <taxon>Aspergillaceae</taxon>
        <taxon>Penicillium</taxon>
    </lineage>
</organism>
<dbReference type="SUPFAM" id="SSF55298">
    <property type="entry name" value="YjgF-like"/>
    <property type="match status" value="1"/>
</dbReference>
<gene>
    <name evidence="2" type="ORF">N7509_006405</name>
</gene>
<dbReference type="Proteomes" id="UP001147747">
    <property type="component" value="Unassembled WGS sequence"/>
</dbReference>
<dbReference type="RefSeq" id="XP_056490344.1">
    <property type="nucleotide sequence ID" value="XM_056631042.1"/>
</dbReference>
<reference evidence="2" key="1">
    <citation type="submission" date="2022-12" db="EMBL/GenBank/DDBJ databases">
        <authorList>
            <person name="Petersen C."/>
        </authorList>
    </citation>
    <scope>NUCLEOTIDE SEQUENCE</scope>
    <source>
        <strain evidence="2">IBT 29677</strain>
    </source>
</reference>
<name>A0A9W9W4B9_9EURO</name>
<reference evidence="2" key="2">
    <citation type="journal article" date="2023" name="IMA Fungus">
        <title>Comparative genomic study of the Penicillium genus elucidates a diverse pangenome and 15 lateral gene transfer events.</title>
        <authorList>
            <person name="Petersen C."/>
            <person name="Sorensen T."/>
            <person name="Nielsen M.R."/>
            <person name="Sondergaard T.E."/>
            <person name="Sorensen J.L."/>
            <person name="Fitzpatrick D.A."/>
            <person name="Frisvad J.C."/>
            <person name="Nielsen K.L."/>
        </authorList>
    </citation>
    <scope>NUCLEOTIDE SEQUENCE</scope>
    <source>
        <strain evidence="2">IBT 29677</strain>
    </source>
</reference>
<dbReference type="PROSITE" id="PS01094">
    <property type="entry name" value="UPF0076"/>
    <property type="match status" value="1"/>
</dbReference>
<proteinExistence type="inferred from homology"/>
<dbReference type="InterPro" id="IPR019897">
    <property type="entry name" value="RidA_CS"/>
</dbReference>
<dbReference type="GeneID" id="81370022"/>